<feature type="transmembrane region" description="Helical" evidence="1">
    <location>
        <begin position="66"/>
        <end position="83"/>
    </location>
</feature>
<dbReference type="AlphaFoldDB" id="A0A174W8X4"/>
<organism evidence="2 3">
    <name type="scientific">Bacteroides thetaiotaomicron</name>
    <dbReference type="NCBI Taxonomy" id="818"/>
    <lineage>
        <taxon>Bacteria</taxon>
        <taxon>Pseudomonadati</taxon>
        <taxon>Bacteroidota</taxon>
        <taxon>Bacteroidia</taxon>
        <taxon>Bacteroidales</taxon>
        <taxon>Bacteroidaceae</taxon>
        <taxon>Bacteroides</taxon>
    </lineage>
</organism>
<feature type="transmembrane region" description="Helical" evidence="1">
    <location>
        <begin position="6"/>
        <end position="29"/>
    </location>
</feature>
<feature type="transmembrane region" description="Helical" evidence="1">
    <location>
        <begin position="152"/>
        <end position="170"/>
    </location>
</feature>
<protein>
    <recommendedName>
        <fullName evidence="4">Transmembrane protein</fullName>
    </recommendedName>
</protein>
<name>A0A174W8X4_BACT4</name>
<dbReference type="EMBL" id="CZBI01000009">
    <property type="protein sequence ID" value="CUQ43684.1"/>
    <property type="molecule type" value="Genomic_DNA"/>
</dbReference>
<feature type="transmembrane region" description="Helical" evidence="1">
    <location>
        <begin position="95"/>
        <end position="121"/>
    </location>
</feature>
<proteinExistence type="predicted"/>
<dbReference type="Proteomes" id="UP000095541">
    <property type="component" value="Unassembled WGS sequence"/>
</dbReference>
<feature type="transmembrane region" description="Helical" evidence="1">
    <location>
        <begin position="41"/>
        <end position="60"/>
    </location>
</feature>
<evidence type="ECO:0000256" key="1">
    <source>
        <dbReference type="SAM" id="Phobius"/>
    </source>
</evidence>
<evidence type="ECO:0000313" key="2">
    <source>
        <dbReference type="EMBL" id="CUQ43684.1"/>
    </source>
</evidence>
<keyword evidence="1" id="KW-1133">Transmembrane helix</keyword>
<keyword evidence="1" id="KW-0472">Membrane</keyword>
<gene>
    <name evidence="2" type="ORF">ERS852557_04462</name>
</gene>
<evidence type="ECO:0000313" key="3">
    <source>
        <dbReference type="Proteomes" id="UP000095541"/>
    </source>
</evidence>
<sequence>MKTFISWIIANFEGVIFCIIFSIIAIFLFSNPPIKDDGTIISHKGLLELLILSAVFIGGLTLQTKNAGVGIIKYLLIVAFLIWRPGLDDSLIQNFLSWTFLWILFIGSSVIGLISAIYAFLNFDDVVSLRMLYHNSCVSLFEANWLYTIDRFAGLSLSIFLNIGWFIMILKL</sequence>
<evidence type="ECO:0008006" key="4">
    <source>
        <dbReference type="Google" id="ProtNLM"/>
    </source>
</evidence>
<reference evidence="2 3" key="1">
    <citation type="submission" date="2015-09" db="EMBL/GenBank/DDBJ databases">
        <authorList>
            <consortium name="Pathogen Informatics"/>
        </authorList>
    </citation>
    <scope>NUCLEOTIDE SEQUENCE [LARGE SCALE GENOMIC DNA]</scope>
    <source>
        <strain evidence="2 3">2789STDY5834945</strain>
    </source>
</reference>
<accession>A0A174W8X4</accession>
<keyword evidence="1" id="KW-0812">Transmembrane</keyword>
<dbReference type="RefSeq" id="WP_055221748.1">
    <property type="nucleotide sequence ID" value="NZ_CZBI01000009.1"/>
</dbReference>